<dbReference type="Proteomes" id="UP000316649">
    <property type="component" value="Unassembled WGS sequence"/>
</dbReference>
<evidence type="ECO:0000313" key="2">
    <source>
        <dbReference type="Proteomes" id="UP000316649"/>
    </source>
</evidence>
<evidence type="ECO:0000313" key="1">
    <source>
        <dbReference type="EMBL" id="TVO72437.1"/>
    </source>
</evidence>
<reference evidence="1 2" key="1">
    <citation type="submission" date="2019-07" db="EMBL/GenBank/DDBJ databases">
        <title>The pathways for chlorine oxyanion respiration interact through the shared metabolite chlorate.</title>
        <authorList>
            <person name="Barnum T.P."/>
            <person name="Cheng Y."/>
            <person name="Hill K.A."/>
            <person name="Lucas L.N."/>
            <person name="Carlson H.K."/>
            <person name="Coates J.D."/>
        </authorList>
    </citation>
    <scope>NUCLEOTIDE SEQUENCE [LARGE SCALE GENOMIC DNA]</scope>
    <source>
        <strain evidence="1 2">BK-1</strain>
    </source>
</reference>
<sequence length="400" mass="45961">MDSVISVLVLYADYSVRASYYDDWIEAFIESRFFNTVSINICDSDIKRKLYHALPDMDAVVLLHSTNADQLFYLEPIVPILENCKAKVFSFVGNEVNLPGAPIEPKRKILSQLNPDYIATQLLQEAGDYLWGDIAPVVSVPHALNPKSFFKTTLLKERPLDLGVRSFRYPPHLGDDDRNRLMDYFQVISDSRGLRVDIGEERLDRQGWAAFLNSTRGTLATEAGSWYLSRSDQFIDDIQNYVRSQNRRGIVLSAENSRLRRIAHKLPWWVRQLILKALRGGPIRYESTLTSELSFDEIYEKFFKSRERAPVYTKCISSRHFDAMGTGTGMILFKGRYNDILVPDLHYFALEHDFSNIDEILARFEDPGQLQDITEASLEHALGHHTYTHRVETIASILNE</sequence>
<keyword evidence="1" id="KW-0808">Transferase</keyword>
<dbReference type="GO" id="GO:0016740">
    <property type="term" value="F:transferase activity"/>
    <property type="evidence" value="ECO:0007669"/>
    <property type="project" value="UniProtKB-KW"/>
</dbReference>
<organism evidence="1 2">
    <name type="scientific">Sedimenticola selenatireducens</name>
    <dbReference type="NCBI Taxonomy" id="191960"/>
    <lineage>
        <taxon>Bacteria</taxon>
        <taxon>Pseudomonadati</taxon>
        <taxon>Pseudomonadota</taxon>
        <taxon>Gammaproteobacteria</taxon>
        <taxon>Chromatiales</taxon>
        <taxon>Sedimenticolaceae</taxon>
        <taxon>Sedimenticola</taxon>
    </lineage>
</organism>
<dbReference type="OrthoDB" id="8641800at2"/>
<protein>
    <submittedName>
        <fullName evidence="1">Glycosyltransferase family 1 protein</fullName>
    </submittedName>
</protein>
<dbReference type="AlphaFoldDB" id="A0A558DUI7"/>
<gene>
    <name evidence="1" type="ORF">FHP88_12640</name>
</gene>
<name>A0A558DUI7_9GAMM</name>
<comment type="caution">
    <text evidence="1">The sequence shown here is derived from an EMBL/GenBank/DDBJ whole genome shotgun (WGS) entry which is preliminary data.</text>
</comment>
<accession>A0A558DUI7</accession>
<dbReference type="RefSeq" id="WP_144359441.1">
    <property type="nucleotide sequence ID" value="NZ_VMNH01000016.1"/>
</dbReference>
<dbReference type="EMBL" id="VMNH01000016">
    <property type="protein sequence ID" value="TVO72437.1"/>
    <property type="molecule type" value="Genomic_DNA"/>
</dbReference>
<keyword evidence="2" id="KW-1185">Reference proteome</keyword>
<proteinExistence type="predicted"/>